<accession>A0A6M3X992</accession>
<proteinExistence type="predicted"/>
<gene>
    <name evidence="1" type="ORF">MM171B03584_0009</name>
</gene>
<dbReference type="AlphaFoldDB" id="A0A6M3X992"/>
<sequence>MPEMTISFEVFCRSCGAGLCNNTRNISTRNSEAIEVEPCGICIEKARSEGYDKGYDDGNAEGEGY</sequence>
<name>A0A6M3X992_9ZZZZ</name>
<evidence type="ECO:0000313" key="1">
    <source>
        <dbReference type="EMBL" id="QJH93235.1"/>
    </source>
</evidence>
<reference evidence="1" key="1">
    <citation type="submission" date="2020-03" db="EMBL/GenBank/DDBJ databases">
        <title>The deep terrestrial virosphere.</title>
        <authorList>
            <person name="Holmfeldt K."/>
            <person name="Nilsson E."/>
            <person name="Simone D."/>
            <person name="Lopez-Fernandez M."/>
            <person name="Wu X."/>
            <person name="de Brujin I."/>
            <person name="Lundin D."/>
            <person name="Andersson A."/>
            <person name="Bertilsson S."/>
            <person name="Dopson M."/>
        </authorList>
    </citation>
    <scope>NUCLEOTIDE SEQUENCE</scope>
    <source>
        <strain evidence="1">MM171B03584</strain>
    </source>
</reference>
<dbReference type="EMBL" id="MT143958">
    <property type="protein sequence ID" value="QJH93235.1"/>
    <property type="molecule type" value="Genomic_DNA"/>
</dbReference>
<protein>
    <submittedName>
        <fullName evidence="1">Uncharacterized protein</fullName>
    </submittedName>
</protein>
<organism evidence="1">
    <name type="scientific">viral metagenome</name>
    <dbReference type="NCBI Taxonomy" id="1070528"/>
    <lineage>
        <taxon>unclassified sequences</taxon>
        <taxon>metagenomes</taxon>
        <taxon>organismal metagenomes</taxon>
    </lineage>
</organism>